<dbReference type="EMBL" id="JASBWT010000014">
    <property type="protein sequence ID" value="KAJ9098757.1"/>
    <property type="molecule type" value="Genomic_DNA"/>
</dbReference>
<protein>
    <submittedName>
        <fullName evidence="1">Uncharacterized protein</fullName>
    </submittedName>
</protein>
<dbReference type="Proteomes" id="UP001227268">
    <property type="component" value="Unassembled WGS sequence"/>
</dbReference>
<accession>A0ACC2VIJ7</accession>
<reference evidence="1" key="1">
    <citation type="submission" date="2023-04" db="EMBL/GenBank/DDBJ databases">
        <title>Draft Genome sequencing of Naganishia species isolated from polar environments using Oxford Nanopore Technology.</title>
        <authorList>
            <person name="Leo P."/>
            <person name="Venkateswaran K."/>
        </authorList>
    </citation>
    <scope>NUCLEOTIDE SEQUENCE</scope>
    <source>
        <strain evidence="1">MNA-CCFEE 5423</strain>
    </source>
</reference>
<comment type="caution">
    <text evidence="1">The sequence shown here is derived from an EMBL/GenBank/DDBJ whole genome shotgun (WGS) entry which is preliminary data.</text>
</comment>
<proteinExistence type="predicted"/>
<gene>
    <name evidence="1" type="ORF">QFC21_004405</name>
</gene>
<organism evidence="1 2">
    <name type="scientific">Naganishia friedmannii</name>
    <dbReference type="NCBI Taxonomy" id="89922"/>
    <lineage>
        <taxon>Eukaryota</taxon>
        <taxon>Fungi</taxon>
        <taxon>Dikarya</taxon>
        <taxon>Basidiomycota</taxon>
        <taxon>Agaricomycotina</taxon>
        <taxon>Tremellomycetes</taxon>
        <taxon>Filobasidiales</taxon>
        <taxon>Filobasidiaceae</taxon>
        <taxon>Naganishia</taxon>
    </lineage>
</organism>
<name>A0ACC2VIJ7_9TREE</name>
<evidence type="ECO:0000313" key="1">
    <source>
        <dbReference type="EMBL" id="KAJ9098757.1"/>
    </source>
</evidence>
<evidence type="ECO:0000313" key="2">
    <source>
        <dbReference type="Proteomes" id="UP001227268"/>
    </source>
</evidence>
<keyword evidence="2" id="KW-1185">Reference proteome</keyword>
<sequence length="524" mass="58475">MANYPSLHHVLSSAPPSPAIPDPVPEDIAEDPAYDPELTSPSAQTTAAQLSSVREVSMVEHGIERVGIRFSPALQMQRIEWALDVLRKEAVRSVLDVGCGEGDLLRVLCEPAATVPEDPIRAVEEHNSNVGNGGDDEEDMEKDDEDHNHNRRETRELFLHRIGGLDIDPTVIPEAVKATAPPPNREQEPDHDLFGDAYVRPRWTRLEAEVWQGDLAKHNRRLEGFEAIVALEVVEHLNGPSFQIFPQMVFGTFRPRIVLISTPNFEFNAKFPRSNDPEHSHSHGQKGFLDPTGRTDRVFRHSDHKFEMNEREFQRWCDAAEDWGYTATIGGVGISSHPSYHDDDPSRPLYATQTAIFRLGGQPTRSPRSVRTSELPFMPGSGEKLHAHRLAARHIHEPRGAGAGFRNGKQMRPASDEQIREIVKDTMQRWRAPEVVISALWADPTVAKACAGSKRTLCRAVGGFGDCPGASGRAGDLPEWEVFWPEGPSGMLTIRWKAYPEEPQEEQWGSSHAPEVEMKTDGGW</sequence>